<keyword evidence="3 4" id="KW-0808">Transferase</keyword>
<evidence type="ECO:0000256" key="2">
    <source>
        <dbReference type="ARBA" id="ARBA00022676"/>
    </source>
</evidence>
<dbReference type="InterPro" id="IPR035595">
    <property type="entry name" value="UDP_glycos_trans_CS"/>
</dbReference>
<feature type="transmembrane region" description="Helical" evidence="5">
    <location>
        <begin position="469"/>
        <end position="491"/>
    </location>
</feature>
<sequence length="529" mass="60600">MDLTLVLVAFLLFPQATLSSRILIYIPLPFYSHQAAYRPLFRELADRGHHLTLLTLNPMEHHENITQIDLSVVYKILEKEGFYEMLKSGEGIELVLKIVNVMPLIVDSELNQPEVRKLFQDSGHFDLVITEYYATIGAAFAYKYNCSLIGIMSMDANQDIHNKVGNPTHPILYPHFDLGYTGKLNLKQRFMSIAVHFIWQFNIYKLNKELDRVVIKKYFGEDMPPLQELGKRVDMIFINSNPVFHSVRPLTVRTINVGGGLHIETQPKPLPDDIRTYLDEAPQGVIYFSLGSSINSSQLSPKLKSVLINTLSQLPFRVLWKYENGSQQEIAKNIFTRSWLPQQAVLRHPNVKLFITQGGLQSLEEALFVGIPVLVMPFFGDQVLNARKVVEFGLGLSLNPSSLEEAELRSTIMELITTDSYKNSALRLAKQISDQPMSGVEKAAWWTEYVLRHPDLQLLRCDKSELPLYQYYFLDIVFVTMLFILIFTCLVKFVIGKLFHCLSIISGFIVSKTKLVFLFYSVRIKRKVN</sequence>
<keyword evidence="5" id="KW-0732">Signal</keyword>
<dbReference type="EMBL" id="OU892280">
    <property type="protein sequence ID" value="CAG9767676.1"/>
    <property type="molecule type" value="Genomic_DNA"/>
</dbReference>
<keyword evidence="5" id="KW-1133">Transmembrane helix</keyword>
<name>A0A9N9MPX9_9CUCU</name>
<evidence type="ECO:0000256" key="4">
    <source>
        <dbReference type="RuleBase" id="RU003718"/>
    </source>
</evidence>
<gene>
    <name evidence="6" type="ORF">CEUTPL_LOCUS8235</name>
</gene>
<feature type="chain" id="PRO_5040538700" description="UDP-glucuronosyltransferase" evidence="5">
    <location>
        <begin position="20"/>
        <end position="529"/>
    </location>
</feature>
<dbReference type="GO" id="GO:0015020">
    <property type="term" value="F:glucuronosyltransferase activity"/>
    <property type="evidence" value="ECO:0007669"/>
    <property type="project" value="UniProtKB-EC"/>
</dbReference>
<evidence type="ECO:0000256" key="5">
    <source>
        <dbReference type="RuleBase" id="RU362059"/>
    </source>
</evidence>
<dbReference type="InterPro" id="IPR002213">
    <property type="entry name" value="UDP_glucos_trans"/>
</dbReference>
<organism evidence="6 7">
    <name type="scientific">Ceutorhynchus assimilis</name>
    <name type="common">cabbage seed weevil</name>
    <dbReference type="NCBI Taxonomy" id="467358"/>
    <lineage>
        <taxon>Eukaryota</taxon>
        <taxon>Metazoa</taxon>
        <taxon>Ecdysozoa</taxon>
        <taxon>Arthropoda</taxon>
        <taxon>Hexapoda</taxon>
        <taxon>Insecta</taxon>
        <taxon>Pterygota</taxon>
        <taxon>Neoptera</taxon>
        <taxon>Endopterygota</taxon>
        <taxon>Coleoptera</taxon>
        <taxon>Polyphaga</taxon>
        <taxon>Cucujiformia</taxon>
        <taxon>Curculionidae</taxon>
        <taxon>Ceutorhynchinae</taxon>
        <taxon>Ceutorhynchus</taxon>
    </lineage>
</organism>
<comment type="similarity">
    <text evidence="1 4">Belongs to the UDP-glycosyltransferase family.</text>
</comment>
<comment type="caution">
    <text evidence="5">Lacks conserved residue(s) required for the propagation of feature annotation.</text>
</comment>
<dbReference type="Gene3D" id="3.40.50.2000">
    <property type="entry name" value="Glycogen Phosphorylase B"/>
    <property type="match status" value="2"/>
</dbReference>
<dbReference type="PROSITE" id="PS00375">
    <property type="entry name" value="UDPGT"/>
    <property type="match status" value="1"/>
</dbReference>
<protein>
    <recommendedName>
        <fullName evidence="5">UDP-glucuronosyltransferase</fullName>
        <ecNumber evidence="5">2.4.1.17</ecNumber>
    </recommendedName>
</protein>
<evidence type="ECO:0000256" key="1">
    <source>
        <dbReference type="ARBA" id="ARBA00009995"/>
    </source>
</evidence>
<reference evidence="6" key="1">
    <citation type="submission" date="2022-01" db="EMBL/GenBank/DDBJ databases">
        <authorList>
            <person name="King R."/>
        </authorList>
    </citation>
    <scope>NUCLEOTIDE SEQUENCE</scope>
</reference>
<evidence type="ECO:0000313" key="7">
    <source>
        <dbReference type="Proteomes" id="UP001152799"/>
    </source>
</evidence>
<keyword evidence="7" id="KW-1185">Reference proteome</keyword>
<dbReference type="EC" id="2.4.1.17" evidence="5"/>
<dbReference type="PANTHER" id="PTHR48043:SF159">
    <property type="entry name" value="EG:EG0003.4 PROTEIN-RELATED"/>
    <property type="match status" value="1"/>
</dbReference>
<keyword evidence="5" id="KW-0812">Transmembrane</keyword>
<proteinExistence type="inferred from homology"/>
<dbReference type="CDD" id="cd03784">
    <property type="entry name" value="GT1_Gtf-like"/>
    <property type="match status" value="1"/>
</dbReference>
<evidence type="ECO:0000256" key="3">
    <source>
        <dbReference type="ARBA" id="ARBA00022679"/>
    </source>
</evidence>
<keyword evidence="5" id="KW-0472">Membrane</keyword>
<dbReference type="AlphaFoldDB" id="A0A9N9MPX9"/>
<dbReference type="Pfam" id="PF00201">
    <property type="entry name" value="UDPGT"/>
    <property type="match status" value="1"/>
</dbReference>
<keyword evidence="2 4" id="KW-0328">Glycosyltransferase</keyword>
<dbReference type="SUPFAM" id="SSF53756">
    <property type="entry name" value="UDP-Glycosyltransferase/glycogen phosphorylase"/>
    <property type="match status" value="1"/>
</dbReference>
<feature type="signal peptide" evidence="5">
    <location>
        <begin position="1"/>
        <end position="19"/>
    </location>
</feature>
<accession>A0A9N9MPX9</accession>
<dbReference type="GO" id="GO:0016020">
    <property type="term" value="C:membrane"/>
    <property type="evidence" value="ECO:0007669"/>
    <property type="project" value="UniProtKB-SubCell"/>
</dbReference>
<dbReference type="InterPro" id="IPR050271">
    <property type="entry name" value="UDP-glycosyltransferase"/>
</dbReference>
<dbReference type="OrthoDB" id="5835829at2759"/>
<dbReference type="FunFam" id="3.40.50.2000:FF:000050">
    <property type="entry name" value="UDP-glucuronosyltransferase"/>
    <property type="match status" value="1"/>
</dbReference>
<dbReference type="PANTHER" id="PTHR48043">
    <property type="entry name" value="EG:EG0003.4 PROTEIN-RELATED"/>
    <property type="match status" value="1"/>
</dbReference>
<dbReference type="Proteomes" id="UP001152799">
    <property type="component" value="Chromosome 4"/>
</dbReference>
<comment type="catalytic activity">
    <reaction evidence="5">
        <text>glucuronate acceptor + UDP-alpha-D-glucuronate = acceptor beta-D-glucuronoside + UDP + H(+)</text>
        <dbReference type="Rhea" id="RHEA:21032"/>
        <dbReference type="ChEBI" id="CHEBI:15378"/>
        <dbReference type="ChEBI" id="CHEBI:58052"/>
        <dbReference type="ChEBI" id="CHEBI:58223"/>
        <dbReference type="ChEBI" id="CHEBI:132367"/>
        <dbReference type="ChEBI" id="CHEBI:132368"/>
        <dbReference type="EC" id="2.4.1.17"/>
    </reaction>
</comment>
<feature type="transmembrane region" description="Helical" evidence="5">
    <location>
        <begin position="498"/>
        <end position="520"/>
    </location>
</feature>
<comment type="subcellular location">
    <subcellularLocation>
        <location evidence="5">Membrane</location>
        <topology evidence="5">Single-pass membrane protein</topology>
    </subcellularLocation>
</comment>
<evidence type="ECO:0000313" key="6">
    <source>
        <dbReference type="EMBL" id="CAG9767676.1"/>
    </source>
</evidence>